<evidence type="ECO:0000256" key="2">
    <source>
        <dbReference type="ARBA" id="ARBA00023015"/>
    </source>
</evidence>
<evidence type="ECO:0000259" key="5">
    <source>
        <dbReference type="PROSITE" id="PS50932"/>
    </source>
</evidence>
<dbReference type="RefSeq" id="WP_277538615.1">
    <property type="nucleotide sequence ID" value="NZ_JAPDIA010000009.1"/>
</dbReference>
<dbReference type="EMBL" id="JAPDIA010000009">
    <property type="protein sequence ID" value="MDG0814030.1"/>
    <property type="molecule type" value="Genomic_DNA"/>
</dbReference>
<evidence type="ECO:0000256" key="1">
    <source>
        <dbReference type="ARBA" id="ARBA00022491"/>
    </source>
</evidence>
<dbReference type="PROSITE" id="PS50932">
    <property type="entry name" value="HTH_LACI_2"/>
    <property type="match status" value="1"/>
</dbReference>
<dbReference type="Pfam" id="PF00356">
    <property type="entry name" value="LacI"/>
    <property type="match status" value="1"/>
</dbReference>
<dbReference type="Pfam" id="PF13377">
    <property type="entry name" value="Peripla_BP_3"/>
    <property type="match status" value="1"/>
</dbReference>
<keyword evidence="1" id="KW-0678">Repressor</keyword>
<keyword evidence="3" id="KW-0238">DNA-binding</keyword>
<dbReference type="InterPro" id="IPR028082">
    <property type="entry name" value="Peripla_BP_I"/>
</dbReference>
<feature type="domain" description="HTH lacI-type" evidence="5">
    <location>
        <begin position="1"/>
        <end position="57"/>
    </location>
</feature>
<reference evidence="6" key="1">
    <citation type="submission" date="2022-10" db="EMBL/GenBank/DDBJ databases">
        <title>Comparative genomic analysis of Cohnella hashimotonis sp. nov., isolated from the International Space Station.</title>
        <authorList>
            <person name="Simpson A."/>
            <person name="Venkateswaran K."/>
        </authorList>
    </citation>
    <scope>NUCLEOTIDE SEQUENCE</scope>
    <source>
        <strain evidence="6">DSM 28161</strain>
    </source>
</reference>
<evidence type="ECO:0000256" key="3">
    <source>
        <dbReference type="ARBA" id="ARBA00023125"/>
    </source>
</evidence>
<dbReference type="Gene3D" id="3.40.50.2300">
    <property type="match status" value="2"/>
</dbReference>
<dbReference type="GO" id="GO:0003700">
    <property type="term" value="F:DNA-binding transcription factor activity"/>
    <property type="evidence" value="ECO:0007669"/>
    <property type="project" value="TreeGrafter"/>
</dbReference>
<accession>A0A9X4QWP5</accession>
<evidence type="ECO:0000313" key="6">
    <source>
        <dbReference type="EMBL" id="MDG0814030.1"/>
    </source>
</evidence>
<evidence type="ECO:0000313" key="7">
    <source>
        <dbReference type="Proteomes" id="UP001153404"/>
    </source>
</evidence>
<dbReference type="CDD" id="cd06267">
    <property type="entry name" value="PBP1_LacI_sugar_binding-like"/>
    <property type="match status" value="1"/>
</dbReference>
<dbReference type="InterPro" id="IPR000843">
    <property type="entry name" value="HTH_LacI"/>
</dbReference>
<dbReference type="Gene3D" id="1.10.260.40">
    <property type="entry name" value="lambda repressor-like DNA-binding domains"/>
    <property type="match status" value="1"/>
</dbReference>
<keyword evidence="4" id="KW-0804">Transcription</keyword>
<dbReference type="SMART" id="SM00354">
    <property type="entry name" value="HTH_LACI"/>
    <property type="match status" value="1"/>
</dbReference>
<dbReference type="CDD" id="cd01392">
    <property type="entry name" value="HTH_LacI"/>
    <property type="match status" value="1"/>
</dbReference>
<dbReference type="PANTHER" id="PTHR30146:SF148">
    <property type="entry name" value="HTH-TYPE TRANSCRIPTIONAL REPRESSOR PURR-RELATED"/>
    <property type="match status" value="1"/>
</dbReference>
<dbReference type="SUPFAM" id="SSF53822">
    <property type="entry name" value="Periplasmic binding protein-like I"/>
    <property type="match status" value="1"/>
</dbReference>
<dbReference type="InterPro" id="IPR010982">
    <property type="entry name" value="Lambda_DNA-bd_dom_sf"/>
</dbReference>
<proteinExistence type="predicted"/>
<organism evidence="6 7">
    <name type="scientific">Cohnella rhizosphaerae</name>
    <dbReference type="NCBI Taxonomy" id="1457232"/>
    <lineage>
        <taxon>Bacteria</taxon>
        <taxon>Bacillati</taxon>
        <taxon>Bacillota</taxon>
        <taxon>Bacilli</taxon>
        <taxon>Bacillales</taxon>
        <taxon>Paenibacillaceae</taxon>
        <taxon>Cohnella</taxon>
    </lineage>
</organism>
<comment type="caution">
    <text evidence="6">The sequence shown here is derived from an EMBL/GenBank/DDBJ whole genome shotgun (WGS) entry which is preliminary data.</text>
</comment>
<evidence type="ECO:0000256" key="4">
    <source>
        <dbReference type="ARBA" id="ARBA00023163"/>
    </source>
</evidence>
<dbReference type="SUPFAM" id="SSF47413">
    <property type="entry name" value="lambda repressor-like DNA-binding domains"/>
    <property type="match status" value="1"/>
</dbReference>
<dbReference type="Proteomes" id="UP001153404">
    <property type="component" value="Unassembled WGS sequence"/>
</dbReference>
<keyword evidence="7" id="KW-1185">Reference proteome</keyword>
<sequence length="346" mass="38362">MTYNIKEIASLAGVSKSTASRVISGNGYASPEARARVLEVVEQLQYKPNAVARAMVAKRTNNIGVIVFRERQPIVSHPLYGKLIDAILEAAEGLGYSVLLKTDREMSVRSADHMLERRVDGLILISRLRKNVVDHVKKYNLPYLMVNGSTDDPDVIHLVSNDEEGGAKAAAYLHGLGHRRFFVIAGPQEHRSHHLRLEGFKQGLQQLGVPASDLAVVLSPESNLEQGARLMAEHFGTFIGGGYTVLFTTNDMLALGAMKVLLQRSVRIPEQAAVMGFDDIDFAAAYAPALTTVKVDTNRMGYDAVALLDRLIHQEEVLSKKERIRQRNPDSRIDLRRRREPCGLVF</sequence>
<name>A0A9X4QWP5_9BACL</name>
<protein>
    <submittedName>
        <fullName evidence="6">LacI family transcriptional regulator</fullName>
    </submittedName>
</protein>
<dbReference type="PROSITE" id="PS00356">
    <property type="entry name" value="HTH_LACI_1"/>
    <property type="match status" value="1"/>
</dbReference>
<keyword evidence="2" id="KW-0805">Transcription regulation</keyword>
<dbReference type="PANTHER" id="PTHR30146">
    <property type="entry name" value="LACI-RELATED TRANSCRIPTIONAL REPRESSOR"/>
    <property type="match status" value="1"/>
</dbReference>
<dbReference type="GO" id="GO:0000976">
    <property type="term" value="F:transcription cis-regulatory region binding"/>
    <property type="evidence" value="ECO:0007669"/>
    <property type="project" value="TreeGrafter"/>
</dbReference>
<dbReference type="InterPro" id="IPR046335">
    <property type="entry name" value="LacI/GalR-like_sensor"/>
</dbReference>
<gene>
    <name evidence="6" type="ORF">OMP40_35650</name>
</gene>
<dbReference type="AlphaFoldDB" id="A0A9X4QWP5"/>